<proteinExistence type="predicted"/>
<evidence type="ECO:0000313" key="2">
    <source>
        <dbReference type="Proteomes" id="UP000825935"/>
    </source>
</evidence>
<evidence type="ECO:0008006" key="3">
    <source>
        <dbReference type="Google" id="ProtNLM"/>
    </source>
</evidence>
<protein>
    <recommendedName>
        <fullName evidence="3">DUF393 domain-containing protein</fullName>
    </recommendedName>
</protein>
<dbReference type="InterPro" id="IPR007263">
    <property type="entry name" value="DCC1-like"/>
</dbReference>
<comment type="caution">
    <text evidence="1">The sequence shown here is derived from an EMBL/GenBank/DDBJ whole genome shotgun (WGS) entry which is preliminary data.</text>
</comment>
<dbReference type="Pfam" id="PF04134">
    <property type="entry name" value="DCC1-like"/>
    <property type="match status" value="1"/>
</dbReference>
<accession>A0A8T2SR59</accession>
<gene>
    <name evidence="1" type="ORF">KP509_18G079700</name>
</gene>
<dbReference type="GO" id="GO:0015035">
    <property type="term" value="F:protein-disulfide reductase activity"/>
    <property type="evidence" value="ECO:0007669"/>
    <property type="project" value="InterPro"/>
</dbReference>
<keyword evidence="2" id="KW-1185">Reference proteome</keyword>
<name>A0A8T2SR59_CERRI</name>
<dbReference type="PANTHER" id="PTHR33639">
    <property type="entry name" value="THIOL-DISULFIDE OXIDOREDUCTASE DCC"/>
    <property type="match status" value="1"/>
</dbReference>
<dbReference type="EMBL" id="CM035423">
    <property type="protein sequence ID" value="KAH7366471.1"/>
    <property type="molecule type" value="Genomic_DNA"/>
</dbReference>
<organism evidence="1 2">
    <name type="scientific">Ceratopteris richardii</name>
    <name type="common">Triangle waterfern</name>
    <dbReference type="NCBI Taxonomy" id="49495"/>
    <lineage>
        <taxon>Eukaryota</taxon>
        <taxon>Viridiplantae</taxon>
        <taxon>Streptophyta</taxon>
        <taxon>Embryophyta</taxon>
        <taxon>Tracheophyta</taxon>
        <taxon>Polypodiopsida</taxon>
        <taxon>Polypodiidae</taxon>
        <taxon>Polypodiales</taxon>
        <taxon>Pteridineae</taxon>
        <taxon>Pteridaceae</taxon>
        <taxon>Parkerioideae</taxon>
        <taxon>Ceratopteris</taxon>
    </lineage>
</organism>
<dbReference type="OrthoDB" id="1921868at2759"/>
<dbReference type="PANTHER" id="PTHR33639:SF1">
    <property type="entry name" value="T23E23.25"/>
    <property type="match status" value="1"/>
</dbReference>
<dbReference type="AlphaFoldDB" id="A0A8T2SR59"/>
<reference evidence="1" key="1">
    <citation type="submission" date="2021-08" db="EMBL/GenBank/DDBJ databases">
        <title>WGS assembly of Ceratopteris richardii.</title>
        <authorList>
            <person name="Marchant D.B."/>
            <person name="Chen G."/>
            <person name="Jenkins J."/>
            <person name="Shu S."/>
            <person name="Leebens-Mack J."/>
            <person name="Grimwood J."/>
            <person name="Schmutz J."/>
            <person name="Soltis P."/>
            <person name="Soltis D."/>
            <person name="Chen Z.-H."/>
        </authorList>
    </citation>
    <scope>NUCLEOTIDE SEQUENCE</scope>
    <source>
        <strain evidence="1">Whitten #5841</strain>
        <tissue evidence="1">Leaf</tissue>
    </source>
</reference>
<evidence type="ECO:0000313" key="1">
    <source>
        <dbReference type="EMBL" id="KAH7366471.1"/>
    </source>
</evidence>
<dbReference type="Proteomes" id="UP000825935">
    <property type="component" value="Chromosome 18"/>
</dbReference>
<dbReference type="InterPro" id="IPR052927">
    <property type="entry name" value="DCC_oxidoreductase"/>
</dbReference>
<dbReference type="OMA" id="CICFGIC"/>
<sequence>MRRRISIAFQSRGICLSVVPSGENAARHQVCFHSPHGEVCICFGICYRKQAAVFSRTIIKFAMASLYGSHPSSRSNYLSRPNEISTLSCLDLLNPGIPTYSLPVDMNLNARVVLYDGVSRVSNAGVKWLIQTDKKKSLSFCPVQSKAAIPYLPLCGLRQEDALNRFIFVEGPIGQFSEASTAALRVAMHLPVPYRMMRIILILVLPECLRDLFFGYIARRRYKWFGKANSYILPNQDAVDRFINSDEILAKYRRKSEL</sequence>